<dbReference type="HAMAP" id="MF_01013">
    <property type="entry name" value="HisF"/>
    <property type="match status" value="1"/>
</dbReference>
<dbReference type="UniPathway" id="UPA00031">
    <property type="reaction ID" value="UER00010"/>
</dbReference>
<dbReference type="GO" id="GO:0000107">
    <property type="term" value="F:imidazoleglycerol-phosphate synthase activity"/>
    <property type="evidence" value="ECO:0007669"/>
    <property type="project" value="UniProtKB-UniRule"/>
</dbReference>
<dbReference type="GO" id="GO:0005737">
    <property type="term" value="C:cytoplasm"/>
    <property type="evidence" value="ECO:0007669"/>
    <property type="project" value="UniProtKB-SubCell"/>
</dbReference>
<comment type="catalytic activity">
    <reaction evidence="8 9">
        <text>5-[(5-phospho-1-deoxy-D-ribulos-1-ylimino)methylamino]-1-(5-phospho-beta-D-ribosyl)imidazole-4-carboxamide + L-glutamine = D-erythro-1-(imidazol-4-yl)glycerol 3-phosphate + 5-amino-1-(5-phospho-beta-D-ribosyl)imidazole-4-carboxamide + L-glutamate + H(+)</text>
        <dbReference type="Rhea" id="RHEA:24793"/>
        <dbReference type="ChEBI" id="CHEBI:15378"/>
        <dbReference type="ChEBI" id="CHEBI:29985"/>
        <dbReference type="ChEBI" id="CHEBI:58278"/>
        <dbReference type="ChEBI" id="CHEBI:58359"/>
        <dbReference type="ChEBI" id="CHEBI:58475"/>
        <dbReference type="ChEBI" id="CHEBI:58525"/>
        <dbReference type="EC" id="4.3.2.10"/>
    </reaction>
</comment>
<evidence type="ECO:0000313" key="12">
    <source>
        <dbReference type="Proteomes" id="UP000307749"/>
    </source>
</evidence>
<evidence type="ECO:0000256" key="5">
    <source>
        <dbReference type="ARBA" id="ARBA00023102"/>
    </source>
</evidence>
<dbReference type="Gene3D" id="3.20.20.70">
    <property type="entry name" value="Aldolase class I"/>
    <property type="match status" value="1"/>
</dbReference>
<evidence type="ECO:0000256" key="2">
    <source>
        <dbReference type="ARBA" id="ARBA00009667"/>
    </source>
</evidence>
<dbReference type="OrthoDB" id="9781903at2"/>
<keyword evidence="9" id="KW-0963">Cytoplasm</keyword>
<evidence type="ECO:0000256" key="7">
    <source>
        <dbReference type="ARBA" id="ARBA00025475"/>
    </source>
</evidence>
<dbReference type="InterPro" id="IPR050064">
    <property type="entry name" value="IGPS_HisA/HisF"/>
</dbReference>
<evidence type="ECO:0000256" key="8">
    <source>
        <dbReference type="ARBA" id="ARBA00047838"/>
    </source>
</evidence>
<dbReference type="Pfam" id="PF00977">
    <property type="entry name" value="His_biosynth"/>
    <property type="match status" value="1"/>
</dbReference>
<dbReference type="AlphaFoldDB" id="A0A4V6RR60"/>
<dbReference type="PANTHER" id="PTHR21235:SF2">
    <property type="entry name" value="IMIDAZOLE GLYCEROL PHOSPHATE SYNTHASE HISHF"/>
    <property type="match status" value="1"/>
</dbReference>
<dbReference type="NCBIfam" id="TIGR00735">
    <property type="entry name" value="hisF"/>
    <property type="match status" value="1"/>
</dbReference>
<dbReference type="Proteomes" id="UP000307749">
    <property type="component" value="Unassembled WGS sequence"/>
</dbReference>
<comment type="subunit">
    <text evidence="3 9">Heterodimer of HisH and HisF.</text>
</comment>
<dbReference type="GO" id="GO:0016829">
    <property type="term" value="F:lyase activity"/>
    <property type="evidence" value="ECO:0007669"/>
    <property type="project" value="UniProtKB-KW"/>
</dbReference>
<reference evidence="11 12" key="1">
    <citation type="submission" date="2017-02" db="EMBL/GenBank/DDBJ databases">
        <title>Whole genome sequencing of Metallibacterium scheffleri DSM 24874 (T).</title>
        <authorList>
            <person name="Kumar S."/>
            <person name="Patil P."/>
            <person name="Patil P.B."/>
        </authorList>
    </citation>
    <scope>NUCLEOTIDE SEQUENCE [LARGE SCALE GENOMIC DNA]</scope>
    <source>
        <strain evidence="11 12">DSM 24874</strain>
    </source>
</reference>
<dbReference type="PANTHER" id="PTHR21235">
    <property type="entry name" value="IMIDAZOLE GLYCEROL PHOSPHATE SYNTHASE SUBUNIT HISF/H IGP SYNTHASE SUBUNIT HISF/H"/>
    <property type="match status" value="1"/>
</dbReference>
<evidence type="ECO:0000256" key="3">
    <source>
        <dbReference type="ARBA" id="ARBA00011152"/>
    </source>
</evidence>
<dbReference type="InterPro" id="IPR011060">
    <property type="entry name" value="RibuloseP-bd_barrel"/>
</dbReference>
<dbReference type="CDD" id="cd04731">
    <property type="entry name" value="HisF"/>
    <property type="match status" value="1"/>
</dbReference>
<keyword evidence="12" id="KW-1185">Reference proteome</keyword>
<dbReference type="EMBL" id="MWQO01000077">
    <property type="protein sequence ID" value="THD06541.1"/>
    <property type="molecule type" value="Genomic_DNA"/>
</dbReference>
<dbReference type="InterPro" id="IPR006062">
    <property type="entry name" value="His_biosynth"/>
</dbReference>
<dbReference type="EC" id="4.3.2.10" evidence="9"/>
<evidence type="ECO:0000256" key="10">
    <source>
        <dbReference type="RuleBase" id="RU003657"/>
    </source>
</evidence>
<comment type="function">
    <text evidence="7 9">IGPS catalyzes the conversion of PRFAR and glutamine to IGP, AICAR and glutamate. The HisF subunit catalyzes the cyclization activity that produces IGP and AICAR from PRFAR using the ammonia provided by the HisH subunit.</text>
</comment>
<name>A0A4V6RR60_9GAMM</name>
<gene>
    <name evidence="9" type="primary">hisF</name>
    <name evidence="11" type="ORF">B1806_15920</name>
</gene>
<comment type="pathway">
    <text evidence="1 9">Amino-acid biosynthesis; L-histidine biosynthesis; L-histidine from 5-phospho-alpha-D-ribose 1-diphosphate: step 5/9.</text>
</comment>
<evidence type="ECO:0000256" key="9">
    <source>
        <dbReference type="HAMAP-Rule" id="MF_01013"/>
    </source>
</evidence>
<comment type="similarity">
    <text evidence="2 9 10">Belongs to the HisA/HisF family.</text>
</comment>
<accession>A0A4V6RR60</accession>
<comment type="caution">
    <text evidence="11">The sequence shown here is derived from an EMBL/GenBank/DDBJ whole genome shotgun (WGS) entry which is preliminary data.</text>
</comment>
<keyword evidence="4 9" id="KW-0028">Amino-acid biosynthesis</keyword>
<sequence>MLTRRIIPCLDVRAGRVVKGVRFRDHIDMGDIVELARRYRDAGADELVFYDITASPSRRRAEAAWVERVARELDIPFCVAGGIRSVADARVLLHAGADKISVNSPALERPELIDQLAAAFGVQCVVVGIDSLRDDDGEWRVRVNAGDPAQTRALPRRTLDWIVEAQQRGAGEIVLNCMGSDGVRSGYDIEQLQAARVLCRVPLVASGGAGAVAHFIDVFRTADVDAALAASVFHGGVVAIPQLKLALATAGIEVRP</sequence>
<keyword evidence="6 9" id="KW-0456">Lyase</keyword>
<dbReference type="InterPro" id="IPR013785">
    <property type="entry name" value="Aldolase_TIM"/>
</dbReference>
<keyword evidence="5 9" id="KW-0368">Histidine biosynthesis</keyword>
<evidence type="ECO:0000256" key="1">
    <source>
        <dbReference type="ARBA" id="ARBA00005091"/>
    </source>
</evidence>
<dbReference type="RefSeq" id="WP_081128326.1">
    <property type="nucleotide sequence ID" value="NZ_DAHXOC010000013.1"/>
</dbReference>
<dbReference type="InterPro" id="IPR004651">
    <property type="entry name" value="HisF"/>
</dbReference>
<dbReference type="GO" id="GO:0000105">
    <property type="term" value="P:L-histidine biosynthetic process"/>
    <property type="evidence" value="ECO:0007669"/>
    <property type="project" value="UniProtKB-UniRule"/>
</dbReference>
<feature type="active site" evidence="9">
    <location>
        <position position="11"/>
    </location>
</feature>
<organism evidence="11 12">
    <name type="scientific">Metallibacterium scheffleri</name>
    <dbReference type="NCBI Taxonomy" id="993689"/>
    <lineage>
        <taxon>Bacteria</taxon>
        <taxon>Pseudomonadati</taxon>
        <taxon>Pseudomonadota</taxon>
        <taxon>Gammaproteobacteria</taxon>
        <taxon>Lysobacterales</taxon>
        <taxon>Rhodanobacteraceae</taxon>
        <taxon>Metallibacterium</taxon>
    </lineage>
</organism>
<comment type="subcellular location">
    <subcellularLocation>
        <location evidence="9">Cytoplasm</location>
    </subcellularLocation>
</comment>
<proteinExistence type="inferred from homology"/>
<evidence type="ECO:0000256" key="6">
    <source>
        <dbReference type="ARBA" id="ARBA00023239"/>
    </source>
</evidence>
<evidence type="ECO:0000256" key="4">
    <source>
        <dbReference type="ARBA" id="ARBA00022605"/>
    </source>
</evidence>
<feature type="active site" evidence="9">
    <location>
        <position position="130"/>
    </location>
</feature>
<dbReference type="SUPFAM" id="SSF51366">
    <property type="entry name" value="Ribulose-phoshate binding barrel"/>
    <property type="match status" value="1"/>
</dbReference>
<evidence type="ECO:0000313" key="11">
    <source>
        <dbReference type="EMBL" id="THD06541.1"/>
    </source>
</evidence>
<dbReference type="STRING" id="993689.GCA_002077135_02600"/>
<protein>
    <recommendedName>
        <fullName evidence="9">Imidazole glycerol phosphate synthase subunit HisF</fullName>
        <ecNumber evidence="9">4.3.2.10</ecNumber>
    </recommendedName>
    <alternativeName>
        <fullName evidence="9">IGP synthase cyclase subunit</fullName>
    </alternativeName>
    <alternativeName>
        <fullName evidence="9">IGP synthase subunit HisF</fullName>
    </alternativeName>
    <alternativeName>
        <fullName evidence="9">ImGP synthase subunit HisF</fullName>
        <shortName evidence="9">IGPS subunit HisF</shortName>
    </alternativeName>
</protein>